<dbReference type="InterPro" id="IPR002919">
    <property type="entry name" value="TIL_dom"/>
</dbReference>
<dbReference type="CDD" id="cd19941">
    <property type="entry name" value="TIL"/>
    <property type="match status" value="1"/>
</dbReference>
<accession>A0A1I8JTU9</accession>
<sequence>MKAATVLLAFAMLILAATSVHAAEKCGGDNEHYLTCGPVQEPTCDHPSVENDLIGCAQGCFCKPDYIRHAEGGLCVHINVCSY</sequence>
<dbReference type="GeneID" id="120908865"/>
<evidence type="ECO:0000313" key="3">
    <source>
        <dbReference type="Proteomes" id="UP000075840"/>
    </source>
</evidence>
<dbReference type="RefSeq" id="XP_040176247.1">
    <property type="nucleotide sequence ID" value="XM_040320313.1"/>
</dbReference>
<dbReference type="VEuPathDB" id="VectorBase:AARA016183"/>
<keyword evidence="3" id="KW-1185">Reference proteome</keyword>
<dbReference type="InterPro" id="IPR036084">
    <property type="entry name" value="Ser_inhib-like_sf"/>
</dbReference>
<reference evidence="2" key="1">
    <citation type="submission" date="2022-08" db="UniProtKB">
        <authorList>
            <consortium name="EnsemblMetazoa"/>
        </authorList>
    </citation>
    <scope>IDENTIFICATION</scope>
    <source>
        <strain evidence="2">Dongola</strain>
    </source>
</reference>
<evidence type="ECO:0000313" key="2">
    <source>
        <dbReference type="EnsemblMetazoa" id="AARA016183-PA"/>
    </source>
</evidence>
<dbReference type="Gene3D" id="2.10.25.10">
    <property type="entry name" value="Laminin"/>
    <property type="match status" value="1"/>
</dbReference>
<proteinExistence type="predicted"/>
<dbReference type="EnsemblMetazoa" id="AARA016183-RA">
    <property type="protein sequence ID" value="AARA016183-PA"/>
    <property type="gene ID" value="AARA016183"/>
</dbReference>
<organism evidence="2 3">
    <name type="scientific">Anopheles arabiensis</name>
    <name type="common">Mosquito</name>
    <dbReference type="NCBI Taxonomy" id="7173"/>
    <lineage>
        <taxon>Eukaryota</taxon>
        <taxon>Metazoa</taxon>
        <taxon>Ecdysozoa</taxon>
        <taxon>Arthropoda</taxon>
        <taxon>Hexapoda</taxon>
        <taxon>Insecta</taxon>
        <taxon>Pterygota</taxon>
        <taxon>Neoptera</taxon>
        <taxon>Endopterygota</taxon>
        <taxon>Diptera</taxon>
        <taxon>Nematocera</taxon>
        <taxon>Culicoidea</taxon>
        <taxon>Culicidae</taxon>
        <taxon>Anophelinae</taxon>
        <taxon>Anopheles</taxon>
    </lineage>
</organism>
<dbReference type="AlphaFoldDB" id="A0A1I8JTU9"/>
<evidence type="ECO:0000259" key="1">
    <source>
        <dbReference type="Pfam" id="PF01826"/>
    </source>
</evidence>
<dbReference type="SUPFAM" id="SSF57567">
    <property type="entry name" value="Serine protease inhibitors"/>
    <property type="match status" value="1"/>
</dbReference>
<dbReference type="KEGG" id="aara:120908865"/>
<protein>
    <recommendedName>
        <fullName evidence="1">TIL domain-containing protein</fullName>
    </recommendedName>
</protein>
<feature type="domain" description="TIL" evidence="1">
    <location>
        <begin position="28"/>
        <end position="81"/>
    </location>
</feature>
<dbReference type="Pfam" id="PF01826">
    <property type="entry name" value="TIL"/>
    <property type="match status" value="1"/>
</dbReference>
<dbReference type="Proteomes" id="UP000075840">
    <property type="component" value="Unassembled WGS sequence"/>
</dbReference>
<dbReference type="VEuPathDB" id="VectorBase:AARA21_007781"/>
<dbReference type="EMBL" id="APCN01002309">
    <property type="status" value="NOT_ANNOTATED_CDS"/>
    <property type="molecule type" value="Genomic_DNA"/>
</dbReference>
<name>A0A1I8JTU9_ANOAR</name>